<evidence type="ECO:0000256" key="4">
    <source>
        <dbReference type="ARBA" id="ARBA00022519"/>
    </source>
</evidence>
<evidence type="ECO:0000256" key="6">
    <source>
        <dbReference type="ARBA" id="ARBA00022989"/>
    </source>
</evidence>
<feature type="transmembrane region" description="Helical" evidence="8">
    <location>
        <begin position="242"/>
        <end position="261"/>
    </location>
</feature>
<keyword evidence="6 8" id="KW-1133">Transmembrane helix</keyword>
<comment type="subcellular location">
    <subcellularLocation>
        <location evidence="1">Cell inner membrane</location>
        <topology evidence="1">Multi-pass membrane protein</topology>
    </subcellularLocation>
    <subcellularLocation>
        <location evidence="8">Cell membrane</location>
        <topology evidence="8">Multi-pass membrane protein</topology>
    </subcellularLocation>
</comment>
<evidence type="ECO:0000256" key="3">
    <source>
        <dbReference type="ARBA" id="ARBA00022475"/>
    </source>
</evidence>
<organism evidence="10 11">
    <name type="scientific">Morganella morganii</name>
    <name type="common">Proteus morganii</name>
    <dbReference type="NCBI Taxonomy" id="582"/>
    <lineage>
        <taxon>Bacteria</taxon>
        <taxon>Pseudomonadati</taxon>
        <taxon>Pseudomonadota</taxon>
        <taxon>Gammaproteobacteria</taxon>
        <taxon>Enterobacterales</taxon>
        <taxon>Morganellaceae</taxon>
        <taxon>Morganella</taxon>
    </lineage>
</organism>
<dbReference type="Gene3D" id="1.10.3720.10">
    <property type="entry name" value="MetI-like"/>
    <property type="match status" value="1"/>
</dbReference>
<dbReference type="PANTHER" id="PTHR43357">
    <property type="entry name" value="INNER MEMBRANE ABC TRANSPORTER PERMEASE PROTEIN YDCV"/>
    <property type="match status" value="1"/>
</dbReference>
<dbReference type="GO" id="GO:0005886">
    <property type="term" value="C:plasma membrane"/>
    <property type="evidence" value="ECO:0007669"/>
    <property type="project" value="UniProtKB-SubCell"/>
</dbReference>
<feature type="transmembrane region" description="Helical" evidence="8">
    <location>
        <begin position="142"/>
        <end position="160"/>
    </location>
</feature>
<feature type="transmembrane region" description="Helical" evidence="8">
    <location>
        <begin position="109"/>
        <end position="130"/>
    </location>
</feature>
<dbReference type="Proteomes" id="UP000032582">
    <property type="component" value="Unassembled WGS sequence"/>
</dbReference>
<gene>
    <name evidence="10" type="ORF">UA45_13780</name>
</gene>
<dbReference type="CDD" id="cd06261">
    <property type="entry name" value="TM_PBP2"/>
    <property type="match status" value="1"/>
</dbReference>
<dbReference type="PANTHER" id="PTHR43357:SF4">
    <property type="entry name" value="INNER MEMBRANE ABC TRANSPORTER PERMEASE PROTEIN YDCV"/>
    <property type="match status" value="1"/>
</dbReference>
<evidence type="ECO:0000259" key="9">
    <source>
        <dbReference type="PROSITE" id="PS50928"/>
    </source>
</evidence>
<evidence type="ECO:0000256" key="1">
    <source>
        <dbReference type="ARBA" id="ARBA00004429"/>
    </source>
</evidence>
<comment type="caution">
    <text evidence="10">The sequence shown here is derived from an EMBL/GenBank/DDBJ whole genome shotgun (WGS) entry which is preliminary data.</text>
</comment>
<feature type="transmembrane region" description="Helical" evidence="8">
    <location>
        <begin position="172"/>
        <end position="192"/>
    </location>
</feature>
<dbReference type="PATRIC" id="fig|582.24.peg.4360"/>
<keyword evidence="3" id="KW-1003">Cell membrane</keyword>
<comment type="similarity">
    <text evidence="8">Belongs to the binding-protein-dependent transport system permease family.</text>
</comment>
<keyword evidence="7 8" id="KW-0472">Membrane</keyword>
<feature type="transmembrane region" description="Helical" evidence="8">
    <location>
        <begin position="74"/>
        <end position="100"/>
    </location>
</feature>
<feature type="transmembrane region" description="Helical" evidence="8">
    <location>
        <begin position="21"/>
        <end position="40"/>
    </location>
</feature>
<dbReference type="Pfam" id="PF00528">
    <property type="entry name" value="BPD_transp_1"/>
    <property type="match status" value="1"/>
</dbReference>
<evidence type="ECO:0000256" key="2">
    <source>
        <dbReference type="ARBA" id="ARBA00022448"/>
    </source>
</evidence>
<dbReference type="InterPro" id="IPR035906">
    <property type="entry name" value="MetI-like_sf"/>
</dbReference>
<evidence type="ECO:0000313" key="10">
    <source>
        <dbReference type="EMBL" id="KJF77275.1"/>
    </source>
</evidence>
<evidence type="ECO:0000256" key="8">
    <source>
        <dbReference type="RuleBase" id="RU363032"/>
    </source>
</evidence>
<feature type="transmembrane region" description="Helical" evidence="8">
    <location>
        <begin position="198"/>
        <end position="221"/>
    </location>
</feature>
<accession>A0A0D8L5U1</accession>
<dbReference type="InterPro" id="IPR000515">
    <property type="entry name" value="MetI-like"/>
</dbReference>
<dbReference type="GO" id="GO:0055085">
    <property type="term" value="P:transmembrane transport"/>
    <property type="evidence" value="ECO:0007669"/>
    <property type="project" value="InterPro"/>
</dbReference>
<evidence type="ECO:0000256" key="7">
    <source>
        <dbReference type="ARBA" id="ARBA00023136"/>
    </source>
</evidence>
<proteinExistence type="inferred from homology"/>
<evidence type="ECO:0000313" key="11">
    <source>
        <dbReference type="Proteomes" id="UP000032582"/>
    </source>
</evidence>
<keyword evidence="5 8" id="KW-0812">Transmembrane</keyword>
<sequence>MPRADLTLNPPSMARYHKMMLSLIVILLLLPIIATLLYSFSTRWGATVLPDGLTLQWYLKLWQDPRFLAAFGRSLFICFVTLAISTLVILPLVFAVFYYFPRLKGLMEILIILPFAVPPVVSSVGLLQLFADGPLPIAGTPWILIGTYFTITLPFMYRALANSLNGVPLKDLLDAAHLLGAGAFKAFLLVVVPNIRKGLLVSLLIAFSFLFGEFVFANILVGTRYETLQIYLYNMRQTSGHFTSALVASYFIFTLILTLIATRLSR</sequence>
<reference evidence="10 11" key="1">
    <citation type="submission" date="2015-02" db="EMBL/GenBank/DDBJ databases">
        <title>Whole genome shotgun sequencing of cultured foodborne pathogen.</title>
        <authorList>
            <person name="Timme R."/>
            <person name="Allard M.W."/>
            <person name="Strain E."/>
            <person name="Evans P.S."/>
            <person name="Brown E."/>
        </authorList>
    </citation>
    <scope>NUCLEOTIDE SEQUENCE [LARGE SCALE GENOMIC DNA]</scope>
    <source>
        <strain evidence="10 11">GCSL-TSO-24</strain>
    </source>
</reference>
<feature type="domain" description="ABC transmembrane type-1" evidence="9">
    <location>
        <begin position="71"/>
        <end position="261"/>
    </location>
</feature>
<keyword evidence="2 8" id="KW-0813">Transport</keyword>
<evidence type="ECO:0000256" key="5">
    <source>
        <dbReference type="ARBA" id="ARBA00022692"/>
    </source>
</evidence>
<protein>
    <submittedName>
        <fullName evidence="10">ABC transporter permease</fullName>
    </submittedName>
</protein>
<name>A0A0D8L5U1_MORMO</name>
<keyword evidence="4" id="KW-0997">Cell inner membrane</keyword>
<dbReference type="SUPFAM" id="SSF161098">
    <property type="entry name" value="MetI-like"/>
    <property type="match status" value="1"/>
</dbReference>
<dbReference type="EMBL" id="JZSH01000169">
    <property type="protein sequence ID" value="KJF77275.1"/>
    <property type="molecule type" value="Genomic_DNA"/>
</dbReference>
<dbReference type="AlphaFoldDB" id="A0A0D8L5U1"/>
<dbReference type="PROSITE" id="PS50928">
    <property type="entry name" value="ABC_TM1"/>
    <property type="match status" value="1"/>
</dbReference>